<keyword evidence="3 9" id="KW-0597">Phosphoprotein</keyword>
<dbReference type="InterPro" id="IPR036097">
    <property type="entry name" value="HisK_dim/P_sf"/>
</dbReference>
<dbReference type="InterPro" id="IPR003594">
    <property type="entry name" value="HATPase_dom"/>
</dbReference>
<keyword evidence="5" id="KW-0547">Nucleotide-binding</keyword>
<evidence type="ECO:0000259" key="10">
    <source>
        <dbReference type="PROSITE" id="PS50109"/>
    </source>
</evidence>
<dbReference type="InterPro" id="IPR013655">
    <property type="entry name" value="PAS_fold_3"/>
</dbReference>
<feature type="domain" description="PAC" evidence="13">
    <location>
        <begin position="225"/>
        <end position="278"/>
    </location>
</feature>
<dbReference type="Pfam" id="PF08447">
    <property type="entry name" value="PAS_3"/>
    <property type="match status" value="1"/>
</dbReference>
<dbReference type="CDD" id="cd00082">
    <property type="entry name" value="HisKA"/>
    <property type="match status" value="1"/>
</dbReference>
<dbReference type="PRINTS" id="PR00344">
    <property type="entry name" value="BCTRLSENSOR"/>
</dbReference>
<dbReference type="InterPro" id="IPR035965">
    <property type="entry name" value="PAS-like_dom_sf"/>
</dbReference>
<dbReference type="SUPFAM" id="SSF55874">
    <property type="entry name" value="ATPase domain of HSP90 chaperone/DNA topoisomerase II/histidine kinase"/>
    <property type="match status" value="1"/>
</dbReference>
<evidence type="ECO:0000256" key="5">
    <source>
        <dbReference type="ARBA" id="ARBA00022741"/>
    </source>
</evidence>
<dbReference type="InterPro" id="IPR000700">
    <property type="entry name" value="PAS-assoc_C"/>
</dbReference>
<evidence type="ECO:0000259" key="11">
    <source>
        <dbReference type="PROSITE" id="PS50110"/>
    </source>
</evidence>
<dbReference type="InterPro" id="IPR003661">
    <property type="entry name" value="HisK_dim/P_dom"/>
</dbReference>
<dbReference type="PANTHER" id="PTHR45339">
    <property type="entry name" value="HYBRID SIGNAL TRANSDUCTION HISTIDINE KINASE J"/>
    <property type="match status" value="1"/>
</dbReference>
<comment type="catalytic activity">
    <reaction evidence="1">
        <text>ATP + protein L-histidine = ADP + protein N-phospho-L-histidine.</text>
        <dbReference type="EC" id="2.7.13.3"/>
    </reaction>
</comment>
<dbReference type="RefSeq" id="WP_244861652.1">
    <property type="nucleotide sequence ID" value="NZ_BOSL01000016.1"/>
</dbReference>
<evidence type="ECO:0000256" key="6">
    <source>
        <dbReference type="ARBA" id="ARBA00022777"/>
    </source>
</evidence>
<keyword evidence="4" id="KW-0808">Transferase</keyword>
<dbReference type="InterPro" id="IPR013767">
    <property type="entry name" value="PAS_fold"/>
</dbReference>
<dbReference type="InterPro" id="IPR036890">
    <property type="entry name" value="HATPase_C_sf"/>
</dbReference>
<evidence type="ECO:0000256" key="4">
    <source>
        <dbReference type="ARBA" id="ARBA00022679"/>
    </source>
</evidence>
<evidence type="ECO:0000256" key="8">
    <source>
        <dbReference type="ARBA" id="ARBA00023012"/>
    </source>
</evidence>
<feature type="domain" description="PAS" evidence="12">
    <location>
        <begin position="171"/>
        <end position="222"/>
    </location>
</feature>
<keyword evidence="8" id="KW-0902">Two-component regulatory system</keyword>
<dbReference type="Pfam" id="PF02518">
    <property type="entry name" value="HATPase_c"/>
    <property type="match status" value="1"/>
</dbReference>
<dbReference type="InterPro" id="IPR011006">
    <property type="entry name" value="CheY-like_superfamily"/>
</dbReference>
<proteinExistence type="predicted"/>
<dbReference type="Pfam" id="PF00072">
    <property type="entry name" value="Response_reg"/>
    <property type="match status" value="1"/>
</dbReference>
<comment type="caution">
    <text evidence="14">The sequence shown here is derived from an EMBL/GenBank/DDBJ whole genome shotgun (WGS) entry which is preliminary data.</text>
</comment>
<feature type="domain" description="PAS" evidence="12">
    <location>
        <begin position="410"/>
        <end position="449"/>
    </location>
</feature>
<dbReference type="EMBL" id="BOSL01000016">
    <property type="protein sequence ID" value="GIP55182.1"/>
    <property type="molecule type" value="Genomic_DNA"/>
</dbReference>
<dbReference type="SMART" id="SM00086">
    <property type="entry name" value="PAC"/>
    <property type="match status" value="4"/>
</dbReference>
<dbReference type="CDD" id="cd00130">
    <property type="entry name" value="PAS"/>
    <property type="match status" value="4"/>
</dbReference>
<dbReference type="SUPFAM" id="SSF52172">
    <property type="entry name" value="CheY-like"/>
    <property type="match status" value="1"/>
</dbReference>
<evidence type="ECO:0000256" key="7">
    <source>
        <dbReference type="ARBA" id="ARBA00022840"/>
    </source>
</evidence>
<feature type="domain" description="PAC" evidence="13">
    <location>
        <begin position="351"/>
        <end position="402"/>
    </location>
</feature>
<feature type="domain" description="Response regulatory" evidence="11">
    <location>
        <begin position="815"/>
        <end position="932"/>
    </location>
</feature>
<accession>A0ABQ4MHR7</accession>
<feature type="modified residue" description="4-aspartylphosphate" evidence="9">
    <location>
        <position position="864"/>
    </location>
</feature>
<dbReference type="PROSITE" id="PS50113">
    <property type="entry name" value="PAC"/>
    <property type="match status" value="2"/>
</dbReference>
<evidence type="ECO:0000259" key="12">
    <source>
        <dbReference type="PROSITE" id="PS50112"/>
    </source>
</evidence>
<dbReference type="SUPFAM" id="SSF55785">
    <property type="entry name" value="PYP-like sensor domain (PAS domain)"/>
    <property type="match status" value="4"/>
</dbReference>
<feature type="domain" description="PAS" evidence="12">
    <location>
        <begin position="279"/>
        <end position="349"/>
    </location>
</feature>
<dbReference type="Pfam" id="PF00989">
    <property type="entry name" value="PAS"/>
    <property type="match status" value="1"/>
</dbReference>
<gene>
    <name evidence="14" type="ORF">J42TS3_42170</name>
</gene>
<dbReference type="PANTHER" id="PTHR45339:SF1">
    <property type="entry name" value="HYBRID SIGNAL TRANSDUCTION HISTIDINE KINASE J"/>
    <property type="match status" value="1"/>
</dbReference>
<dbReference type="NCBIfam" id="TIGR00229">
    <property type="entry name" value="sensory_box"/>
    <property type="match status" value="4"/>
</dbReference>
<dbReference type="Pfam" id="PF13426">
    <property type="entry name" value="PAS_9"/>
    <property type="match status" value="2"/>
</dbReference>
<dbReference type="PROSITE" id="PS50110">
    <property type="entry name" value="RESPONSE_REGULATORY"/>
    <property type="match status" value="1"/>
</dbReference>
<evidence type="ECO:0000256" key="2">
    <source>
        <dbReference type="ARBA" id="ARBA00012438"/>
    </source>
</evidence>
<dbReference type="Gene3D" id="3.40.50.2300">
    <property type="match status" value="1"/>
</dbReference>
<name>A0ABQ4MHR7_9BACL</name>
<dbReference type="Proteomes" id="UP000679992">
    <property type="component" value="Unassembled WGS sequence"/>
</dbReference>
<dbReference type="SMART" id="SM00388">
    <property type="entry name" value="HisKA"/>
    <property type="match status" value="1"/>
</dbReference>
<dbReference type="EC" id="2.7.13.3" evidence="2"/>
<dbReference type="PROSITE" id="PS50112">
    <property type="entry name" value="PAS"/>
    <property type="match status" value="4"/>
</dbReference>
<dbReference type="Gene3D" id="3.30.450.20">
    <property type="entry name" value="PAS domain"/>
    <property type="match status" value="4"/>
</dbReference>
<dbReference type="Gene3D" id="1.10.287.130">
    <property type="match status" value="1"/>
</dbReference>
<evidence type="ECO:0000256" key="9">
    <source>
        <dbReference type="PROSITE-ProRule" id="PRU00169"/>
    </source>
</evidence>
<dbReference type="SMART" id="SM00448">
    <property type="entry name" value="REC"/>
    <property type="match status" value="1"/>
</dbReference>
<dbReference type="InterPro" id="IPR001789">
    <property type="entry name" value="Sig_transdc_resp-reg_receiver"/>
</dbReference>
<dbReference type="InterPro" id="IPR001610">
    <property type="entry name" value="PAC"/>
</dbReference>
<keyword evidence="15" id="KW-1185">Reference proteome</keyword>
<dbReference type="SMART" id="SM00091">
    <property type="entry name" value="PAS"/>
    <property type="match status" value="4"/>
</dbReference>
<protein>
    <recommendedName>
        <fullName evidence="2">histidine kinase</fullName>
        <ecNumber evidence="2">2.7.13.3</ecNumber>
    </recommendedName>
</protein>
<feature type="domain" description="Histidine kinase" evidence="10">
    <location>
        <begin position="547"/>
        <end position="768"/>
    </location>
</feature>
<evidence type="ECO:0000313" key="15">
    <source>
        <dbReference type="Proteomes" id="UP000679992"/>
    </source>
</evidence>
<dbReference type="InterPro" id="IPR004358">
    <property type="entry name" value="Sig_transdc_His_kin-like_C"/>
</dbReference>
<evidence type="ECO:0000256" key="1">
    <source>
        <dbReference type="ARBA" id="ARBA00000085"/>
    </source>
</evidence>
<dbReference type="SMART" id="SM00387">
    <property type="entry name" value="HATPase_c"/>
    <property type="match status" value="1"/>
</dbReference>
<dbReference type="Pfam" id="PF00512">
    <property type="entry name" value="HisKA"/>
    <property type="match status" value="1"/>
</dbReference>
<keyword evidence="7" id="KW-0067">ATP-binding</keyword>
<evidence type="ECO:0000256" key="3">
    <source>
        <dbReference type="ARBA" id="ARBA00022553"/>
    </source>
</evidence>
<sequence>MAYDKSRLLKQLISEDSTYKLLYENLPDAICIIDVNGKYVEVNPATEKLTGYPATHFMQLSLDQLFCEKGQQKKEEYFRKALRGETGSFEIAFRRKDGEIRDAYSTYIPIIHDTGVVGVFSITKDITAEKINQARGITERNRIEEALRESEGQYRLISEYSMDLISRHSADESNRYIYVSPSSTTLLGYDPEELIGTSAYDYVHPEDVQMVKERMKIQMNSRSVYTITYRVRHKNGSYIWFESTGRYRYLAYSGEIGEIISISRDVTERKESERRLQESQQRYRSLFEYSPSSVYSMDLDGKYTSLNSNLEALMGYSGEELLGMNFQQIIDREDLAHTLHHFEQAREGIPQNYETTVTRKDGSRLEIAVTNVPIIVDKQVVGVYGIASDITERTRYVEQIEKLSYLHSLILGSVSEGIYGLDENGKTVFINQAASDMLGYDMEEFIGQSNHLLIHHTKSDGAAYPLEECPIIQTMRDGTPRIVKEDVFWRRDGSSFLVEYRVNPMIERGQLIGAVVVFNDITGEREILRAKESAERATQAKSEFLAMMSHEIRTPMNGVISMTDLLMDTNLSEDQRYYAEIISSSSRALLSILNDVLDFSKIEAGKMALEYETFHLESCVASAVDLFLPEADKKGLEISYFIAPDVPDYLYSDPSRVRQILVNLIGNALKFTDRGQVSVRIQRAPGYGSADLLEFSITDTGIGIPADKLHRLFQSFSQVHPIMNRKYGGTGLGLAICKKIVEMLGGHISVESIEGEGSVFRFTLVCDSSNKELPESLQNETGNLEEIAVSREAAGSLLLEPLESSEEDLQNRGLSVLIAEDHPVNCQAFVQMLEKLGYQPDVAHNGMEVIEALIGRKYDLIFMDIEMPVMDGIKTARLIRQLLPLDRLPVIIGVSSCGGVENRERCMASGMETIITKPLKQRDIRQLLDTWGAELLSREGSRKH</sequence>
<feature type="domain" description="PAS" evidence="12">
    <location>
        <begin position="15"/>
        <end position="85"/>
    </location>
</feature>
<keyword evidence="6" id="KW-0418">Kinase</keyword>
<dbReference type="PROSITE" id="PS50109">
    <property type="entry name" value="HIS_KIN"/>
    <property type="match status" value="1"/>
</dbReference>
<reference evidence="14 15" key="1">
    <citation type="submission" date="2021-03" db="EMBL/GenBank/DDBJ databases">
        <title>Antimicrobial resistance genes in bacteria isolated from Japanese honey, and their potential for conferring macrolide and lincosamide resistance in the American foulbrood pathogen Paenibacillus larvae.</title>
        <authorList>
            <person name="Okamoto M."/>
            <person name="Kumagai M."/>
            <person name="Kanamori H."/>
            <person name="Takamatsu D."/>
        </authorList>
    </citation>
    <scope>NUCLEOTIDE SEQUENCE [LARGE SCALE GENOMIC DNA]</scope>
    <source>
        <strain evidence="14 15">J42TS3</strain>
    </source>
</reference>
<evidence type="ECO:0000313" key="14">
    <source>
        <dbReference type="EMBL" id="GIP55182.1"/>
    </source>
</evidence>
<dbReference type="Gene3D" id="3.30.565.10">
    <property type="entry name" value="Histidine kinase-like ATPase, C-terminal domain"/>
    <property type="match status" value="1"/>
</dbReference>
<dbReference type="CDD" id="cd16922">
    <property type="entry name" value="HATPase_EvgS-ArcB-TorS-like"/>
    <property type="match status" value="1"/>
</dbReference>
<dbReference type="InterPro" id="IPR000014">
    <property type="entry name" value="PAS"/>
</dbReference>
<dbReference type="InterPro" id="IPR005467">
    <property type="entry name" value="His_kinase_dom"/>
</dbReference>
<dbReference type="CDD" id="cd17546">
    <property type="entry name" value="REC_hyHK_CKI1_RcsC-like"/>
    <property type="match status" value="1"/>
</dbReference>
<evidence type="ECO:0000259" key="13">
    <source>
        <dbReference type="PROSITE" id="PS50113"/>
    </source>
</evidence>
<dbReference type="SUPFAM" id="SSF47384">
    <property type="entry name" value="Homodimeric domain of signal transducing histidine kinase"/>
    <property type="match status" value="1"/>
</dbReference>
<organism evidence="14 15">
    <name type="scientific">Paenibacillus vini</name>
    <dbReference type="NCBI Taxonomy" id="1476024"/>
    <lineage>
        <taxon>Bacteria</taxon>
        <taxon>Bacillati</taxon>
        <taxon>Bacillota</taxon>
        <taxon>Bacilli</taxon>
        <taxon>Bacillales</taxon>
        <taxon>Paenibacillaceae</taxon>
        <taxon>Paenibacillus</taxon>
    </lineage>
</organism>